<sequence>MKRLVLLLLLIVGISLNVAAEPLRVMVSIQPQVYFVKQLGGDLVNVTCLLPAGAFHGMYEPTAAQMKDLSQAALYIRSMLEHELAWWDKIQALNLRMIVVDATQGVELIEGHEHHHGEADADAHHDGKEEHGKDLHIWLSPRNAKIQTENIYQGLIAADPANRDAYTANRDAFLQKIDALDQEIQSKLATLKTRTFMVFHPAWGYFARDYELEQIPIEVEGKEPSAAEMAQFIKLAQDEQVKVIFVQPQTSSRTAEIIAKQVRAKVELLDPMAEDWLENLRKTADALANALN</sequence>
<dbReference type="GO" id="GO:0030001">
    <property type="term" value="P:metal ion transport"/>
    <property type="evidence" value="ECO:0007669"/>
    <property type="project" value="InterPro"/>
</dbReference>
<evidence type="ECO:0000313" key="5">
    <source>
        <dbReference type="Proteomes" id="UP000030700"/>
    </source>
</evidence>
<reference evidence="4" key="1">
    <citation type="journal article" date="2015" name="PeerJ">
        <title>First genomic representation of candidate bacterial phylum KSB3 points to enhanced environmental sensing as a trigger of wastewater bulking.</title>
        <authorList>
            <person name="Sekiguchi Y."/>
            <person name="Ohashi A."/>
            <person name="Parks D.H."/>
            <person name="Yamauchi T."/>
            <person name="Tyson G.W."/>
            <person name="Hugenholtz P."/>
        </authorList>
    </citation>
    <scope>NUCLEOTIDE SEQUENCE [LARGE SCALE GENOMIC DNA]</scope>
</reference>
<dbReference type="AlphaFoldDB" id="A0A081BSJ4"/>
<dbReference type="Gene3D" id="3.40.50.1980">
    <property type="entry name" value="Nitrogenase molybdenum iron protein domain"/>
    <property type="match status" value="2"/>
</dbReference>
<dbReference type="GO" id="GO:0046872">
    <property type="term" value="F:metal ion binding"/>
    <property type="evidence" value="ECO:0007669"/>
    <property type="project" value="InterPro"/>
</dbReference>
<evidence type="ECO:0000313" key="4">
    <source>
        <dbReference type="EMBL" id="GAK54375.1"/>
    </source>
</evidence>
<evidence type="ECO:0000256" key="1">
    <source>
        <dbReference type="ARBA" id="ARBA00011028"/>
    </source>
</evidence>
<dbReference type="PANTHER" id="PTHR42953:SF3">
    <property type="entry name" value="HIGH-AFFINITY ZINC UPTAKE SYSTEM PROTEIN ZNUA"/>
    <property type="match status" value="1"/>
</dbReference>
<keyword evidence="2" id="KW-0813">Transport</keyword>
<dbReference type="Pfam" id="PF01297">
    <property type="entry name" value="ZnuA"/>
    <property type="match status" value="1"/>
</dbReference>
<organism evidence="4">
    <name type="scientific">Candidatus Moduliflexus flocculans</name>
    <dbReference type="NCBI Taxonomy" id="1499966"/>
    <lineage>
        <taxon>Bacteria</taxon>
        <taxon>Candidatus Moduliflexota</taxon>
        <taxon>Candidatus Moduliflexia</taxon>
        <taxon>Candidatus Moduliflexales</taxon>
        <taxon>Candidatus Moduliflexaceae</taxon>
    </lineage>
</organism>
<accession>A0A081BSJ4</accession>
<dbReference type="STRING" id="1499966.U14_05660"/>
<evidence type="ECO:0000256" key="3">
    <source>
        <dbReference type="ARBA" id="ARBA00022729"/>
    </source>
</evidence>
<dbReference type="HOGENOM" id="CLU_016838_1_0_0"/>
<name>A0A081BSJ4_9BACT</name>
<evidence type="ECO:0000256" key="2">
    <source>
        <dbReference type="ARBA" id="ARBA00022448"/>
    </source>
</evidence>
<comment type="similarity">
    <text evidence="1">Belongs to the bacterial solute-binding protein 9 family.</text>
</comment>
<protein>
    <submittedName>
        <fullName evidence="4">Periplasmic solute-binding protein</fullName>
    </submittedName>
</protein>
<keyword evidence="5" id="KW-1185">Reference proteome</keyword>
<dbReference type="PANTHER" id="PTHR42953">
    <property type="entry name" value="HIGH-AFFINITY ZINC UPTAKE SYSTEM PROTEIN ZNUA-RELATED"/>
    <property type="match status" value="1"/>
</dbReference>
<dbReference type="InterPro" id="IPR006127">
    <property type="entry name" value="ZnuA-like"/>
</dbReference>
<dbReference type="EMBL" id="DF820461">
    <property type="protein sequence ID" value="GAK54375.1"/>
    <property type="molecule type" value="Genomic_DNA"/>
</dbReference>
<keyword evidence="3" id="KW-0732">Signal</keyword>
<dbReference type="Proteomes" id="UP000030700">
    <property type="component" value="Unassembled WGS sequence"/>
</dbReference>
<dbReference type="InterPro" id="IPR050492">
    <property type="entry name" value="Bact_metal-bind_prot9"/>
</dbReference>
<gene>
    <name evidence="4" type="ORF">U14_05660</name>
</gene>
<dbReference type="SUPFAM" id="SSF53807">
    <property type="entry name" value="Helical backbone' metal receptor"/>
    <property type="match status" value="1"/>
</dbReference>
<proteinExistence type="inferred from homology"/>